<proteinExistence type="predicted"/>
<organism evidence="1 2">
    <name type="scientific">Lecanicillium saksenae</name>
    <dbReference type="NCBI Taxonomy" id="468837"/>
    <lineage>
        <taxon>Eukaryota</taxon>
        <taxon>Fungi</taxon>
        <taxon>Dikarya</taxon>
        <taxon>Ascomycota</taxon>
        <taxon>Pezizomycotina</taxon>
        <taxon>Sordariomycetes</taxon>
        <taxon>Hypocreomycetidae</taxon>
        <taxon>Hypocreales</taxon>
        <taxon>Cordycipitaceae</taxon>
        <taxon>Lecanicillium</taxon>
    </lineage>
</organism>
<dbReference type="EMBL" id="JANAKD010000673">
    <property type="protein sequence ID" value="KAJ3490763.1"/>
    <property type="molecule type" value="Genomic_DNA"/>
</dbReference>
<reference evidence="1" key="1">
    <citation type="submission" date="2022-07" db="EMBL/GenBank/DDBJ databases">
        <title>Genome Sequence of Lecanicillium saksenae.</title>
        <authorList>
            <person name="Buettner E."/>
        </authorList>
    </citation>
    <scope>NUCLEOTIDE SEQUENCE</scope>
    <source>
        <strain evidence="1">VT-O1</strain>
    </source>
</reference>
<comment type="caution">
    <text evidence="1">The sequence shown here is derived from an EMBL/GenBank/DDBJ whole genome shotgun (WGS) entry which is preliminary data.</text>
</comment>
<evidence type="ECO:0000313" key="2">
    <source>
        <dbReference type="Proteomes" id="UP001148737"/>
    </source>
</evidence>
<dbReference type="Proteomes" id="UP001148737">
    <property type="component" value="Unassembled WGS sequence"/>
</dbReference>
<protein>
    <submittedName>
        <fullName evidence="1">Uncharacterized protein</fullName>
    </submittedName>
</protein>
<accession>A0ACC1QTD4</accession>
<keyword evidence="2" id="KW-1185">Reference proteome</keyword>
<gene>
    <name evidence="1" type="ORF">NLG97_g5719</name>
</gene>
<name>A0ACC1QTD4_9HYPO</name>
<sequence length="1122" mass="124680">MHLSKALALLVSLKSASATLSDNAGGQADSRANSEHKNDSKRRDRPLTHSLADIDHVILLMQENRAFDHYFGTMAGVRGFNDPNVNINPQLSPLSDNGGTMSTWYLNYDGDGSSMASQCISLVNPGFEDNRSAYNRGLNNMWAIAQSPHSIGYFKEKDLPTQFALAKNFVVADMYQASMFTATNPNRVFWASGSCNVPGSPQGPDQGGFPYIDNYEGRGECKGPAGSCFPLKWKTAVEYYEDAGVDWMVFQDPFDNFDDNPWYWFEQFGRGGPLQQKGAQGESWDSFFDRLKSGNLPEISILVPGSTLSEHAGNGLPIDGGGLQDKIARAVLDSPAYPRTALIISYDEGGGWYDHVPIFHSPRGTPGEWLEDPLDHTGYTFAGPGIRVPLYIVSPWTRNGGVYTEHADHTSQLQFIEKWQAAKGRNVVTDQMVQWRRDNMADLVSAFNFDKPDYSKPNLPPAASYKGYDSCPSRQGPVPPGYKGYNQRTAKRSAPSYHMEKGWKPVRGKLTEGRHLAMVMNEHALTHAHPNKRNGNIHATRAVENHDEPTQHWVISAEVIGGDEFTVMAWNDGRHICHAGEMCGDRGNATVFTVGFEPGQGHTLWSKSMGKYMLVDEDGQIEYSDKASHWDIFSHVPLYKGCFLLNSRQPARWLRGTPKPSLASLASLASQNAAPLSSGFSLAQATQEKEAMPPSTTALSLPEILSNILSCANRGTLAAAIRVNRFWFEWSINFLWDVPPRIVLPTMDTGSPRRALYAARVTSLNMSGDVRKNIHYVRLRGLTFPRLREVELQDIFKGTPAITQYFGPKLQVLRLSSVSINLSFLNALCTECPRLRVLVVSGLRGKGLTPASFCSFIAGNTSIESITLRDYSHNLITDELLLHFARRPQLTTLNLFCVLELRTWQRIIAEVATPFSALTSANLCLSSAAGRLLPRAAPRLKELKLAISDSHEPVIPHLGPLADSLERLAFGYTKWRVDLPACELVALNVLKNLTELRISSSEVGGQVIDSYSDGAGITDDTLEILVRELRHLRIFQFNVESEVSDYAMEIMARNCPLLEQLTLQVNAQFEKACKNLKFLYLRHLSLKTLTGKTPSEDTFRESMPKLKTLVAKYNGANIVYRR</sequence>
<evidence type="ECO:0000313" key="1">
    <source>
        <dbReference type="EMBL" id="KAJ3490763.1"/>
    </source>
</evidence>